<dbReference type="InterPro" id="IPR036116">
    <property type="entry name" value="FN3_sf"/>
</dbReference>
<dbReference type="Proteomes" id="UP001651158">
    <property type="component" value="Unassembled WGS sequence"/>
</dbReference>
<accession>A0ABR4Q7R6</accession>
<evidence type="ECO:0000313" key="3">
    <source>
        <dbReference type="Proteomes" id="UP001651158"/>
    </source>
</evidence>
<evidence type="ECO:0000259" key="1">
    <source>
        <dbReference type="PROSITE" id="PS50853"/>
    </source>
</evidence>
<dbReference type="CDD" id="cd00063">
    <property type="entry name" value="FN3"/>
    <property type="match status" value="1"/>
</dbReference>
<dbReference type="Gene3D" id="2.60.40.10">
    <property type="entry name" value="Immunoglobulins"/>
    <property type="match status" value="1"/>
</dbReference>
<proteinExistence type="predicted"/>
<feature type="domain" description="Fibronectin type-III" evidence="1">
    <location>
        <begin position="104"/>
        <end position="204"/>
    </location>
</feature>
<dbReference type="InterPro" id="IPR013783">
    <property type="entry name" value="Ig-like_fold"/>
</dbReference>
<reference evidence="2 3" key="1">
    <citation type="journal article" date="2022" name="Front. Cell. Infect. Microbiol.">
        <title>The Genomes of Two Strains of Taenia crassiceps the Animal Model for the Study of Human Cysticercosis.</title>
        <authorList>
            <person name="Bobes R.J."/>
            <person name="Estrada K."/>
            <person name="Rios-Valencia D.G."/>
            <person name="Calderon-Gallegos A."/>
            <person name="de la Torre P."/>
            <person name="Carrero J.C."/>
            <person name="Sanchez-Flores A."/>
            <person name="Laclette J.P."/>
        </authorList>
    </citation>
    <scope>NUCLEOTIDE SEQUENCE [LARGE SCALE GENOMIC DNA]</scope>
    <source>
        <strain evidence="2">WFUcys</strain>
    </source>
</reference>
<comment type="caution">
    <text evidence="2">The sequence shown here is derived from an EMBL/GenBank/DDBJ whole genome shotgun (WGS) entry which is preliminary data.</text>
</comment>
<dbReference type="SUPFAM" id="SSF49265">
    <property type="entry name" value="Fibronectin type III"/>
    <property type="match status" value="1"/>
</dbReference>
<organism evidence="2 3">
    <name type="scientific">Taenia crassiceps</name>
    <dbReference type="NCBI Taxonomy" id="6207"/>
    <lineage>
        <taxon>Eukaryota</taxon>
        <taxon>Metazoa</taxon>
        <taxon>Spiralia</taxon>
        <taxon>Lophotrochozoa</taxon>
        <taxon>Platyhelminthes</taxon>
        <taxon>Cestoda</taxon>
        <taxon>Eucestoda</taxon>
        <taxon>Cyclophyllidea</taxon>
        <taxon>Taeniidae</taxon>
        <taxon>Taenia</taxon>
    </lineage>
</organism>
<evidence type="ECO:0000313" key="2">
    <source>
        <dbReference type="EMBL" id="KAL5105681.1"/>
    </source>
</evidence>
<keyword evidence="3" id="KW-1185">Reference proteome</keyword>
<dbReference type="EMBL" id="JAKROA010000007">
    <property type="protein sequence ID" value="KAL5105681.1"/>
    <property type="molecule type" value="Genomic_DNA"/>
</dbReference>
<dbReference type="Pfam" id="PF00041">
    <property type="entry name" value="fn3"/>
    <property type="match status" value="1"/>
</dbReference>
<protein>
    <recommendedName>
        <fullName evidence="1">Fibronectin type-III domain-containing protein</fullName>
    </recommendedName>
</protein>
<dbReference type="InterPro" id="IPR003961">
    <property type="entry name" value="FN3_dom"/>
</dbReference>
<dbReference type="PROSITE" id="PS50853">
    <property type="entry name" value="FN3"/>
    <property type="match status" value="1"/>
</dbReference>
<gene>
    <name evidence="2" type="ORF">TcWFU_002004</name>
</gene>
<sequence length="212" mass="24095">MRKPTFEATQHADFLYLRLSIHDPLDVQGGFGGYEVLMKSGGVLSQNPWRSVASLTAKGRNYEMNGTEALKLHTITVWGRVLPDNYSELADSVEFIALDRELSAPQNVQLVAVDSHTVHMTWNPPVQSYGRITNYTISWSVNRVGRLYIHLGTERFYTSSNGNAIHIHVNTPLRREMLMQRTQSAVDTLYSHSTQPRLHSPNKAILQMQWKC</sequence>
<name>A0ABR4Q7R6_9CEST</name>